<organism evidence="1 2">
    <name type="scientific">Pseudomonas guineae</name>
    <dbReference type="NCBI Taxonomy" id="425504"/>
    <lineage>
        <taxon>Bacteria</taxon>
        <taxon>Pseudomonadati</taxon>
        <taxon>Pseudomonadota</taxon>
        <taxon>Gammaproteobacteria</taxon>
        <taxon>Pseudomonadales</taxon>
        <taxon>Pseudomonadaceae</taxon>
        <taxon>Pseudomonas</taxon>
    </lineage>
</organism>
<gene>
    <name evidence="1" type="ORF">SAMN05216206_0927</name>
</gene>
<dbReference type="InterPro" id="IPR056903">
    <property type="entry name" value="PA4575-like"/>
</dbReference>
<dbReference type="AlphaFoldDB" id="A0A1I3EDP9"/>
<protein>
    <submittedName>
        <fullName evidence="1">Uncharacterized protein</fullName>
    </submittedName>
</protein>
<dbReference type="EMBL" id="FOQL01000001">
    <property type="protein sequence ID" value="SFH97102.1"/>
    <property type="molecule type" value="Genomic_DNA"/>
</dbReference>
<dbReference type="RefSeq" id="WP_090240113.1">
    <property type="nucleotide sequence ID" value="NZ_FOQL01000001.1"/>
</dbReference>
<evidence type="ECO:0000313" key="2">
    <source>
        <dbReference type="Proteomes" id="UP000243606"/>
    </source>
</evidence>
<dbReference type="Pfam" id="PF24876">
    <property type="entry name" value="PA4575"/>
    <property type="match status" value="1"/>
</dbReference>
<dbReference type="OrthoDB" id="6914861at2"/>
<reference evidence="2" key="1">
    <citation type="submission" date="2016-10" db="EMBL/GenBank/DDBJ databases">
        <authorList>
            <person name="Varghese N."/>
            <person name="Submissions S."/>
        </authorList>
    </citation>
    <scope>NUCLEOTIDE SEQUENCE [LARGE SCALE GENOMIC DNA]</scope>
    <source>
        <strain evidence="2">LMG 24016</strain>
    </source>
</reference>
<accession>A0A1I3EDP9</accession>
<keyword evidence="2" id="KW-1185">Reference proteome</keyword>
<evidence type="ECO:0000313" key="1">
    <source>
        <dbReference type="EMBL" id="SFH97102.1"/>
    </source>
</evidence>
<proteinExistence type="predicted"/>
<dbReference type="Proteomes" id="UP000243606">
    <property type="component" value="Unassembled WGS sequence"/>
</dbReference>
<dbReference type="STRING" id="425504.SAMN05216206_0927"/>
<name>A0A1I3EDP9_9PSED</name>
<sequence length="113" mass="12187">MSRSLNLTRHCLGLDTRIECVVLPLAGDNGLWTLICAAGMSGAQPSAVKAQGPFHGPFVAEGILTDIAENLLGMGYEPCTDVPIWRLHIQAELRRLNAARGHHLGDSQFLPES</sequence>